<sequence length="220" mass="23243">MSAMFDLWLSWLPDLLGGYRLSLEVTALSIGIGIPLGLVLALCVSMQQKAIRGAALVFVEIGRGAPALILLQFFYFGLPNAGLTLSSFLSAVVALACCTGAYTSEIIRAGFDAVPYGQKEAAAVIGLNAVDALRFVIVPQGLRVALPALLGFSIMMLQATSLCFTIALPELVSRASSIGSSTFEYMPVLLLAGLMFALICVPATFAVSALERRLGRHAVR</sequence>
<organism evidence="11 12">
    <name type="scientific">Paraburkholderia pallida</name>
    <dbReference type="NCBI Taxonomy" id="2547399"/>
    <lineage>
        <taxon>Bacteria</taxon>
        <taxon>Pseudomonadati</taxon>
        <taxon>Pseudomonadota</taxon>
        <taxon>Betaproteobacteria</taxon>
        <taxon>Burkholderiales</taxon>
        <taxon>Burkholderiaceae</taxon>
        <taxon>Paraburkholderia</taxon>
    </lineage>
</organism>
<evidence type="ECO:0000256" key="5">
    <source>
        <dbReference type="ARBA" id="ARBA00022692"/>
    </source>
</evidence>
<feature type="transmembrane region" description="Helical" evidence="9">
    <location>
        <begin position="144"/>
        <end position="168"/>
    </location>
</feature>
<keyword evidence="8 9" id="KW-0472">Membrane</keyword>
<keyword evidence="12" id="KW-1185">Reference proteome</keyword>
<feature type="domain" description="ABC transmembrane type-1" evidence="10">
    <location>
        <begin position="19"/>
        <end position="207"/>
    </location>
</feature>
<evidence type="ECO:0000313" key="11">
    <source>
        <dbReference type="EMBL" id="QBQ99286.1"/>
    </source>
</evidence>
<dbReference type="Pfam" id="PF00528">
    <property type="entry name" value="BPD_transp_1"/>
    <property type="match status" value="1"/>
</dbReference>
<dbReference type="CDD" id="cd06261">
    <property type="entry name" value="TM_PBP2"/>
    <property type="match status" value="1"/>
</dbReference>
<protein>
    <submittedName>
        <fullName evidence="11">Amino acid ABC transporter permease</fullName>
    </submittedName>
</protein>
<evidence type="ECO:0000256" key="1">
    <source>
        <dbReference type="ARBA" id="ARBA00004429"/>
    </source>
</evidence>
<dbReference type="PANTHER" id="PTHR30614">
    <property type="entry name" value="MEMBRANE COMPONENT OF AMINO ACID ABC TRANSPORTER"/>
    <property type="match status" value="1"/>
</dbReference>
<keyword evidence="3 9" id="KW-0813">Transport</keyword>
<keyword evidence="4" id="KW-1003">Cell membrane</keyword>
<evidence type="ECO:0000259" key="10">
    <source>
        <dbReference type="PROSITE" id="PS50928"/>
    </source>
</evidence>
<dbReference type="EMBL" id="CP038149">
    <property type="protein sequence ID" value="QBQ99286.1"/>
    <property type="molecule type" value="Genomic_DNA"/>
</dbReference>
<dbReference type="KEGG" id="ppai:E1956_18980"/>
<dbReference type="InterPro" id="IPR000515">
    <property type="entry name" value="MetI-like"/>
</dbReference>
<proteinExistence type="inferred from homology"/>
<dbReference type="RefSeq" id="WP_028218750.1">
    <property type="nucleotide sequence ID" value="NZ_CP038149.1"/>
</dbReference>
<feature type="transmembrane region" description="Helical" evidence="9">
    <location>
        <begin position="81"/>
        <end position="102"/>
    </location>
</feature>
<evidence type="ECO:0000256" key="4">
    <source>
        <dbReference type="ARBA" id="ARBA00022475"/>
    </source>
</evidence>
<comment type="similarity">
    <text evidence="2">Belongs to the binding-protein-dependent transport system permease family. HisMQ subfamily.</text>
</comment>
<keyword evidence="6" id="KW-0029">Amino-acid transport</keyword>
<dbReference type="InterPro" id="IPR043429">
    <property type="entry name" value="ArtM/GltK/GlnP/TcyL/YhdX-like"/>
</dbReference>
<dbReference type="GO" id="GO:0006865">
    <property type="term" value="P:amino acid transport"/>
    <property type="evidence" value="ECO:0007669"/>
    <property type="project" value="UniProtKB-KW"/>
</dbReference>
<comment type="subcellular location">
    <subcellularLocation>
        <location evidence="1">Cell inner membrane</location>
        <topology evidence="1">Multi-pass membrane protein</topology>
    </subcellularLocation>
    <subcellularLocation>
        <location evidence="9">Cell membrane</location>
        <topology evidence="9">Multi-pass membrane protein</topology>
    </subcellularLocation>
</comment>
<evidence type="ECO:0000313" key="12">
    <source>
        <dbReference type="Proteomes" id="UP000295727"/>
    </source>
</evidence>
<dbReference type="NCBIfam" id="TIGR01726">
    <property type="entry name" value="HEQRo_perm_3TM"/>
    <property type="match status" value="1"/>
</dbReference>
<dbReference type="AlphaFoldDB" id="A0A4P7CWW1"/>
<keyword evidence="7 9" id="KW-1133">Transmembrane helix</keyword>
<feature type="transmembrane region" description="Helical" evidence="9">
    <location>
        <begin position="188"/>
        <end position="210"/>
    </location>
</feature>
<evidence type="ECO:0000256" key="8">
    <source>
        <dbReference type="ARBA" id="ARBA00023136"/>
    </source>
</evidence>
<dbReference type="OrthoDB" id="6534575at2"/>
<dbReference type="SUPFAM" id="SSF161098">
    <property type="entry name" value="MetI-like"/>
    <property type="match status" value="1"/>
</dbReference>
<dbReference type="InterPro" id="IPR035906">
    <property type="entry name" value="MetI-like_sf"/>
</dbReference>
<keyword evidence="5 9" id="KW-0812">Transmembrane</keyword>
<dbReference type="PANTHER" id="PTHR30614:SF0">
    <property type="entry name" value="L-CYSTINE TRANSPORT SYSTEM PERMEASE PROTEIN TCYL"/>
    <property type="match status" value="1"/>
</dbReference>
<name>A0A4P7CWW1_9BURK</name>
<evidence type="ECO:0000256" key="3">
    <source>
        <dbReference type="ARBA" id="ARBA00022448"/>
    </source>
</evidence>
<evidence type="ECO:0000256" key="7">
    <source>
        <dbReference type="ARBA" id="ARBA00022989"/>
    </source>
</evidence>
<dbReference type="GO" id="GO:0022857">
    <property type="term" value="F:transmembrane transporter activity"/>
    <property type="evidence" value="ECO:0007669"/>
    <property type="project" value="InterPro"/>
</dbReference>
<dbReference type="Proteomes" id="UP000295727">
    <property type="component" value="Chromosome 2"/>
</dbReference>
<feature type="transmembrane region" description="Helical" evidence="9">
    <location>
        <begin position="20"/>
        <end position="43"/>
    </location>
</feature>
<feature type="transmembrane region" description="Helical" evidence="9">
    <location>
        <begin position="55"/>
        <end position="75"/>
    </location>
</feature>
<dbReference type="PROSITE" id="PS50928">
    <property type="entry name" value="ABC_TM1"/>
    <property type="match status" value="1"/>
</dbReference>
<evidence type="ECO:0000256" key="6">
    <source>
        <dbReference type="ARBA" id="ARBA00022970"/>
    </source>
</evidence>
<accession>A0A4P7CWW1</accession>
<dbReference type="Gene3D" id="1.10.3720.10">
    <property type="entry name" value="MetI-like"/>
    <property type="match status" value="1"/>
</dbReference>
<gene>
    <name evidence="11" type="ORF">E1956_18980</name>
</gene>
<dbReference type="GO" id="GO:0043190">
    <property type="term" value="C:ATP-binding cassette (ABC) transporter complex"/>
    <property type="evidence" value="ECO:0007669"/>
    <property type="project" value="InterPro"/>
</dbReference>
<evidence type="ECO:0000256" key="9">
    <source>
        <dbReference type="RuleBase" id="RU363032"/>
    </source>
</evidence>
<reference evidence="11 12" key="1">
    <citation type="submission" date="2019-03" db="EMBL/GenBank/DDBJ databases">
        <title>Paraburkholderia sp. 7MH5, isolated from subtropical forest soil.</title>
        <authorList>
            <person name="Gao Z.-H."/>
            <person name="Qiu L.-H."/>
        </authorList>
    </citation>
    <scope>NUCLEOTIDE SEQUENCE [LARGE SCALE GENOMIC DNA]</scope>
    <source>
        <strain evidence="11 12">7MH5</strain>
    </source>
</reference>
<evidence type="ECO:0000256" key="2">
    <source>
        <dbReference type="ARBA" id="ARBA00010072"/>
    </source>
</evidence>
<dbReference type="InterPro" id="IPR010065">
    <property type="entry name" value="AA_ABC_transptr_permease_3TM"/>
</dbReference>